<evidence type="ECO:0000256" key="2">
    <source>
        <dbReference type="SAM" id="MobiDB-lite"/>
    </source>
</evidence>
<proteinExistence type="predicted"/>
<keyword evidence="1" id="KW-0175">Coiled coil</keyword>
<reference evidence="3 4" key="1">
    <citation type="submission" date="2023-01" db="EMBL/GenBank/DDBJ databases">
        <title>Analysis of 21 Apiospora genomes using comparative genomics revels a genus with tremendous synthesis potential of carbohydrate active enzymes and secondary metabolites.</title>
        <authorList>
            <person name="Sorensen T."/>
        </authorList>
    </citation>
    <scope>NUCLEOTIDE SEQUENCE [LARGE SCALE GENOMIC DNA]</scope>
    <source>
        <strain evidence="3 4">CBS 114990</strain>
    </source>
</reference>
<protein>
    <submittedName>
        <fullName evidence="3">Uncharacterized protein</fullName>
    </submittedName>
</protein>
<dbReference type="Proteomes" id="UP001433268">
    <property type="component" value="Unassembled WGS sequence"/>
</dbReference>
<keyword evidence="4" id="KW-1185">Reference proteome</keyword>
<evidence type="ECO:0000313" key="4">
    <source>
        <dbReference type="Proteomes" id="UP001433268"/>
    </source>
</evidence>
<dbReference type="RefSeq" id="XP_066675313.1">
    <property type="nucleotide sequence ID" value="XM_066805540.1"/>
</dbReference>
<feature type="region of interest" description="Disordered" evidence="2">
    <location>
        <begin position="1"/>
        <end position="74"/>
    </location>
</feature>
<organism evidence="3 4">
    <name type="scientific">Apiospora hydei</name>
    <dbReference type="NCBI Taxonomy" id="1337664"/>
    <lineage>
        <taxon>Eukaryota</taxon>
        <taxon>Fungi</taxon>
        <taxon>Dikarya</taxon>
        <taxon>Ascomycota</taxon>
        <taxon>Pezizomycotina</taxon>
        <taxon>Sordariomycetes</taxon>
        <taxon>Xylariomycetidae</taxon>
        <taxon>Amphisphaeriales</taxon>
        <taxon>Apiosporaceae</taxon>
        <taxon>Apiospora</taxon>
    </lineage>
</organism>
<dbReference type="EMBL" id="JAQQWN010000002">
    <property type="protein sequence ID" value="KAK8094540.1"/>
    <property type="molecule type" value="Genomic_DNA"/>
</dbReference>
<dbReference type="GeneID" id="92038600"/>
<accession>A0ABR1XCW6</accession>
<feature type="compositionally biased region" description="Low complexity" evidence="2">
    <location>
        <begin position="14"/>
        <end position="29"/>
    </location>
</feature>
<sequence length="497" mass="54893">MSSSDKRRGGSSTSHTNSTLRSSASSRSSGNNVIAPPPRAQLGSRSNSPPPATDNDGGTATNSSSSRGGGVDSDRISIASTLSRDNTTSARENKDAAAQQQQLVREKDDQIAELQRELVQLEAEFARQVELLSQNESETAAFWQAKHSALNQQFLRTDTELRLLRAEVDVRDAERAELKGERAALQEGWEVLQRELRERDDEIRRLHALNRGLKEQVSTSTRALFHEQTSDDQFGDDMARLGNGLQNWIIVHFRKAKIDLAKTSQPEVDELAKFVPMYAELASKIKIHLLQSIVSSVLVDGVFSQYFIGLSEEQSSKFNEMERYLSTTSSDETVNQWRAMTLNMIRKDPSSQSLQSQTDAVVSNLISRVNRLLDSITDATASEARDQALRVLVTSAVVLSRQLAVQKAVFKVTMPYILPHQTVPFDAAEMEDIGGEDEEELTAREICCVTCPSIVKFGDEHGGTRSFETSSLKRECSAAPSDLPASSRDLGIFSPVE</sequence>
<evidence type="ECO:0000256" key="1">
    <source>
        <dbReference type="SAM" id="Coils"/>
    </source>
</evidence>
<gene>
    <name evidence="3" type="ORF">PG997_001225</name>
</gene>
<comment type="caution">
    <text evidence="3">The sequence shown here is derived from an EMBL/GenBank/DDBJ whole genome shotgun (WGS) entry which is preliminary data.</text>
</comment>
<evidence type="ECO:0000313" key="3">
    <source>
        <dbReference type="EMBL" id="KAK8094540.1"/>
    </source>
</evidence>
<feature type="coiled-coil region" evidence="1">
    <location>
        <begin position="97"/>
        <end position="131"/>
    </location>
</feature>
<name>A0ABR1XCW6_9PEZI</name>